<sequence length="220" mass="23034">MAGTVPYYNDFLGETCVREADLESAWREGFKGTRPPPVCIERPCDAALSRESYARNILGRAATDQEWSGYQDRRTEICSSDSPDEYAGLEPVQAPLTPEVTRRVSDGFVDLFPGISVTSVAATTPGYGSRQVDRPDGDRDRSDPFEVYTPGGRLPGGGSSSGGSGGISDRTIIDGGTGGGGGGGSDSPPPPVAPVPVPPTALAMASALAMTALLRRRRRG</sequence>
<keyword evidence="3" id="KW-1185">Reference proteome</keyword>
<proteinExistence type="predicted"/>
<protein>
    <submittedName>
        <fullName evidence="2">Uncharacterized protein</fullName>
    </submittedName>
</protein>
<dbReference type="EMBL" id="JACVXA010000011">
    <property type="protein sequence ID" value="MBE3637686.1"/>
    <property type="molecule type" value="Genomic_DNA"/>
</dbReference>
<feature type="compositionally biased region" description="Gly residues" evidence="1">
    <location>
        <begin position="153"/>
        <end position="166"/>
    </location>
</feature>
<feature type="compositionally biased region" description="Gly residues" evidence="1">
    <location>
        <begin position="175"/>
        <end position="185"/>
    </location>
</feature>
<dbReference type="AlphaFoldDB" id="A0A8J6YXG9"/>
<accession>A0A8J6YXG9</accession>
<name>A0A8J6YXG9_9RHOB</name>
<organism evidence="2 3">
    <name type="scientific">Mangrovicoccus algicola</name>
    <dbReference type="NCBI Taxonomy" id="2771008"/>
    <lineage>
        <taxon>Bacteria</taxon>
        <taxon>Pseudomonadati</taxon>
        <taxon>Pseudomonadota</taxon>
        <taxon>Alphaproteobacteria</taxon>
        <taxon>Rhodobacterales</taxon>
        <taxon>Paracoccaceae</taxon>
        <taxon>Mangrovicoccus</taxon>
    </lineage>
</organism>
<feature type="compositionally biased region" description="Basic and acidic residues" evidence="1">
    <location>
        <begin position="131"/>
        <end position="144"/>
    </location>
</feature>
<dbReference type="Proteomes" id="UP000609121">
    <property type="component" value="Unassembled WGS sequence"/>
</dbReference>
<comment type="caution">
    <text evidence="2">The sequence shown here is derived from an EMBL/GenBank/DDBJ whole genome shotgun (WGS) entry which is preliminary data.</text>
</comment>
<feature type="region of interest" description="Disordered" evidence="1">
    <location>
        <begin position="122"/>
        <end position="199"/>
    </location>
</feature>
<evidence type="ECO:0000313" key="3">
    <source>
        <dbReference type="Proteomes" id="UP000609121"/>
    </source>
</evidence>
<feature type="compositionally biased region" description="Pro residues" evidence="1">
    <location>
        <begin position="187"/>
        <end position="199"/>
    </location>
</feature>
<reference evidence="2" key="1">
    <citation type="submission" date="2020-09" db="EMBL/GenBank/DDBJ databases">
        <title>A novel bacterium of genus Mangrovicoccus, isolated from South China Sea.</title>
        <authorList>
            <person name="Huang H."/>
            <person name="Mo K."/>
            <person name="Hu Y."/>
        </authorList>
    </citation>
    <scope>NUCLEOTIDE SEQUENCE</scope>
    <source>
        <strain evidence="2">HB182678</strain>
    </source>
</reference>
<evidence type="ECO:0000313" key="2">
    <source>
        <dbReference type="EMBL" id="MBE3637686.1"/>
    </source>
</evidence>
<evidence type="ECO:0000256" key="1">
    <source>
        <dbReference type="SAM" id="MobiDB-lite"/>
    </source>
</evidence>
<dbReference type="RefSeq" id="WP_193180598.1">
    <property type="nucleotide sequence ID" value="NZ_JACVXA010000011.1"/>
</dbReference>
<gene>
    <name evidence="2" type="ORF">ICN82_05625</name>
</gene>